<evidence type="ECO:0000256" key="6">
    <source>
        <dbReference type="ARBA" id="ARBA00022840"/>
    </source>
</evidence>
<proteinExistence type="inferred from homology"/>
<dbReference type="AlphaFoldDB" id="A0A6P2D3B1"/>
<comment type="cofactor">
    <cofactor evidence="9">
        <name>Mg(2+)</name>
        <dbReference type="ChEBI" id="CHEBI:18420"/>
    </cofactor>
    <text evidence="9">Binds 1 Mg(2+) ion per monomer.</text>
</comment>
<evidence type="ECO:0000256" key="5">
    <source>
        <dbReference type="ARBA" id="ARBA00022777"/>
    </source>
</evidence>
<gene>
    <name evidence="9" type="primary">selD</name>
    <name evidence="12" type="ORF">SOIL9_23470</name>
</gene>
<evidence type="ECO:0000256" key="3">
    <source>
        <dbReference type="ARBA" id="ARBA00022723"/>
    </source>
</evidence>
<feature type="binding site" description="in other chain" evidence="9">
    <location>
        <position position="91"/>
    </location>
    <ligand>
        <name>ATP</name>
        <dbReference type="ChEBI" id="CHEBI:30616"/>
        <note>ligand shared between dimeric partners</note>
    </ligand>
</feature>
<dbReference type="NCBIfam" id="NF002098">
    <property type="entry name" value="PRK00943.1"/>
    <property type="match status" value="1"/>
</dbReference>
<comment type="similarity">
    <text evidence="1 9">Belongs to the selenophosphate synthase 1 family. Class I subfamily.</text>
</comment>
<feature type="domain" description="PurM-like N-terminal" evidence="10">
    <location>
        <begin position="50"/>
        <end position="156"/>
    </location>
</feature>
<dbReference type="HAMAP" id="MF_00625">
    <property type="entry name" value="SelD"/>
    <property type="match status" value="1"/>
</dbReference>
<dbReference type="Pfam" id="PF00586">
    <property type="entry name" value="AIRS"/>
    <property type="match status" value="1"/>
</dbReference>
<keyword evidence="7 9" id="KW-0460">Magnesium</keyword>
<dbReference type="InterPro" id="IPR036921">
    <property type="entry name" value="PurM-like_N_sf"/>
</dbReference>
<organism evidence="12 13">
    <name type="scientific">Gemmata massiliana</name>
    <dbReference type="NCBI Taxonomy" id="1210884"/>
    <lineage>
        <taxon>Bacteria</taxon>
        <taxon>Pseudomonadati</taxon>
        <taxon>Planctomycetota</taxon>
        <taxon>Planctomycetia</taxon>
        <taxon>Gemmatales</taxon>
        <taxon>Gemmataceae</taxon>
        <taxon>Gemmata</taxon>
    </lineage>
</organism>
<evidence type="ECO:0000256" key="1">
    <source>
        <dbReference type="ARBA" id="ARBA00008026"/>
    </source>
</evidence>
<keyword evidence="5 9" id="KW-0418">Kinase</keyword>
<dbReference type="GO" id="GO:0016260">
    <property type="term" value="P:selenocysteine biosynthetic process"/>
    <property type="evidence" value="ECO:0007669"/>
    <property type="project" value="InterPro"/>
</dbReference>
<evidence type="ECO:0000256" key="8">
    <source>
        <dbReference type="ARBA" id="ARBA00023266"/>
    </source>
</evidence>
<feature type="domain" description="PurM-like C-terminal" evidence="11">
    <location>
        <begin position="168"/>
        <end position="346"/>
    </location>
</feature>
<evidence type="ECO:0000256" key="9">
    <source>
        <dbReference type="HAMAP-Rule" id="MF_00625"/>
    </source>
</evidence>
<comment type="subunit">
    <text evidence="9">Homodimer.</text>
</comment>
<dbReference type="Proteomes" id="UP000464178">
    <property type="component" value="Chromosome"/>
</dbReference>
<evidence type="ECO:0000259" key="10">
    <source>
        <dbReference type="Pfam" id="PF00586"/>
    </source>
</evidence>
<dbReference type="InterPro" id="IPR016188">
    <property type="entry name" value="PurM-like_N"/>
</dbReference>
<dbReference type="EMBL" id="LR593886">
    <property type="protein sequence ID" value="VTR95367.1"/>
    <property type="molecule type" value="Genomic_DNA"/>
</dbReference>
<dbReference type="GO" id="GO:0000287">
    <property type="term" value="F:magnesium ion binding"/>
    <property type="evidence" value="ECO:0007669"/>
    <property type="project" value="UniProtKB-UniRule"/>
</dbReference>
<dbReference type="PANTHER" id="PTHR10256:SF0">
    <property type="entry name" value="INACTIVE SELENIDE, WATER DIKINASE-LIKE PROTEIN-RELATED"/>
    <property type="match status" value="1"/>
</dbReference>
<feature type="site" description="Important for catalytic activity" evidence="9">
    <location>
        <position position="21"/>
    </location>
</feature>
<feature type="binding site" evidence="9">
    <location>
        <position position="51"/>
    </location>
    <ligand>
        <name>Mg(2+)</name>
        <dbReference type="ChEBI" id="CHEBI:18420"/>
    </ligand>
</feature>
<dbReference type="Pfam" id="PF02769">
    <property type="entry name" value="AIRS_C"/>
    <property type="match status" value="1"/>
</dbReference>
<dbReference type="GO" id="GO:0004756">
    <property type="term" value="F:selenide, water dikinase activity"/>
    <property type="evidence" value="ECO:0007669"/>
    <property type="project" value="UniProtKB-UniRule"/>
</dbReference>
<sequence>MNTSEPIRLTKLAKRAGCAAKHPPGFLLPLLGLLPPITDPNVLVGSSTADDAAIYKMSDDLALVLTTDFFTPIVDGPRDFGRVAAANALSDVYAMGGKPLSALSIVGFPDALPAAILGEILAGAAEIAAEAGIAIVGGHTIKSEEPIFGLAAVGTVHPNRVLSNAGAKPGDVLVLTKPLGLGIISTAAKNDQDAKSAITEAIRVMTTLNRVAAEVLTRFEVRALTDVTGFGLLGHLRNVTAASAVTAEVWADRVPVLNAAREYVSAGIAPGGTRANAKFLADWVEYASGVSPEQQLLLCDAQTSGGLLAAVPEAIADDVTRALSAAGTLANAVVGKITGPGAGRIRVTPGRS</sequence>
<dbReference type="EC" id="2.7.9.3" evidence="9"/>
<keyword evidence="13" id="KW-1185">Reference proteome</keyword>
<dbReference type="FunFam" id="3.30.1330.10:FF:000003">
    <property type="entry name" value="Selenide, water dikinase"/>
    <property type="match status" value="1"/>
</dbReference>
<dbReference type="GO" id="GO:0005737">
    <property type="term" value="C:cytoplasm"/>
    <property type="evidence" value="ECO:0007669"/>
    <property type="project" value="TreeGrafter"/>
</dbReference>
<dbReference type="PANTHER" id="PTHR10256">
    <property type="entry name" value="SELENIDE, WATER DIKINASE"/>
    <property type="match status" value="1"/>
</dbReference>
<keyword evidence="2 9" id="KW-0808">Transferase</keyword>
<reference evidence="12 13" key="1">
    <citation type="submission" date="2019-05" db="EMBL/GenBank/DDBJ databases">
        <authorList>
            <consortium name="Science for Life Laboratories"/>
        </authorList>
    </citation>
    <scope>NUCLEOTIDE SEQUENCE [LARGE SCALE GENOMIC DNA]</scope>
    <source>
        <strain evidence="12">Soil9</strain>
    </source>
</reference>
<keyword evidence="4 9" id="KW-0547">Nucleotide-binding</keyword>
<name>A0A6P2D3B1_9BACT</name>
<dbReference type="PIRSF" id="PIRSF036407">
    <property type="entry name" value="Selenphspht_syn"/>
    <property type="match status" value="1"/>
</dbReference>
<dbReference type="SUPFAM" id="SSF56042">
    <property type="entry name" value="PurM C-terminal domain-like"/>
    <property type="match status" value="1"/>
</dbReference>
<dbReference type="CDD" id="cd02195">
    <property type="entry name" value="SelD"/>
    <property type="match status" value="1"/>
</dbReference>
<keyword evidence="6 9" id="KW-0067">ATP-binding</keyword>
<comment type="catalytic activity">
    <reaction evidence="9">
        <text>hydrogenselenide + ATP + H2O = selenophosphate + AMP + phosphate + 2 H(+)</text>
        <dbReference type="Rhea" id="RHEA:18737"/>
        <dbReference type="ChEBI" id="CHEBI:15377"/>
        <dbReference type="ChEBI" id="CHEBI:15378"/>
        <dbReference type="ChEBI" id="CHEBI:16144"/>
        <dbReference type="ChEBI" id="CHEBI:29317"/>
        <dbReference type="ChEBI" id="CHEBI:30616"/>
        <dbReference type="ChEBI" id="CHEBI:43474"/>
        <dbReference type="ChEBI" id="CHEBI:456215"/>
        <dbReference type="EC" id="2.7.9.3"/>
    </reaction>
</comment>
<dbReference type="InterPro" id="IPR004536">
    <property type="entry name" value="SPS/SelD"/>
</dbReference>
<feature type="binding site" evidence="9">
    <location>
        <position position="226"/>
    </location>
    <ligand>
        <name>Mg(2+)</name>
        <dbReference type="ChEBI" id="CHEBI:18420"/>
    </ligand>
</feature>
<feature type="binding site" description="in other chain" evidence="9">
    <location>
        <position position="68"/>
    </location>
    <ligand>
        <name>ATP</name>
        <dbReference type="ChEBI" id="CHEBI:30616"/>
        <note>ligand shared between dimeric partners</note>
    </ligand>
</feature>
<dbReference type="KEGG" id="gms:SOIL9_23470"/>
<dbReference type="Gene3D" id="3.90.650.10">
    <property type="entry name" value="PurM-like C-terminal domain"/>
    <property type="match status" value="1"/>
</dbReference>
<keyword evidence="8 9" id="KW-0711">Selenium</keyword>
<dbReference type="InterPro" id="IPR023061">
    <property type="entry name" value="SelD_I"/>
</dbReference>
<dbReference type="RefSeq" id="WP_162669790.1">
    <property type="nucleotide sequence ID" value="NZ_LR593886.1"/>
</dbReference>
<dbReference type="Gene3D" id="3.30.1330.10">
    <property type="entry name" value="PurM-like, N-terminal domain"/>
    <property type="match status" value="1"/>
</dbReference>
<dbReference type="NCBIfam" id="TIGR00476">
    <property type="entry name" value="selD"/>
    <property type="match status" value="1"/>
</dbReference>
<feature type="binding site" description="in other chain" evidence="9">
    <location>
        <begin position="48"/>
        <end position="50"/>
    </location>
    <ligand>
        <name>ATP</name>
        <dbReference type="ChEBI" id="CHEBI:30616"/>
        <note>ligand shared between dimeric partners</note>
    </ligand>
</feature>
<evidence type="ECO:0000313" key="12">
    <source>
        <dbReference type="EMBL" id="VTR95367.1"/>
    </source>
</evidence>
<dbReference type="FunFam" id="3.90.650.10:FF:000004">
    <property type="entry name" value="Selenide, water dikinase"/>
    <property type="match status" value="1"/>
</dbReference>
<dbReference type="InterPro" id="IPR010918">
    <property type="entry name" value="PurM-like_C_dom"/>
</dbReference>
<protein>
    <recommendedName>
        <fullName evidence="9">Selenide, water dikinase</fullName>
        <ecNumber evidence="9">2.7.9.3</ecNumber>
    </recommendedName>
    <alternativeName>
        <fullName evidence="9">Selenium donor protein</fullName>
    </alternativeName>
    <alternativeName>
        <fullName evidence="9">Selenophosphate synthase</fullName>
    </alternativeName>
</protein>
<dbReference type="GO" id="GO:0005524">
    <property type="term" value="F:ATP binding"/>
    <property type="evidence" value="ECO:0007669"/>
    <property type="project" value="UniProtKB-UniRule"/>
</dbReference>
<accession>A0A6P2D3B1</accession>
<feature type="binding site" evidence="9">
    <location>
        <begin position="138"/>
        <end position="140"/>
    </location>
    <ligand>
        <name>ATP</name>
        <dbReference type="ChEBI" id="CHEBI:30616"/>
        <note>ligand shared between dimeric partners</note>
    </ligand>
</feature>
<evidence type="ECO:0000259" key="11">
    <source>
        <dbReference type="Pfam" id="PF02769"/>
    </source>
</evidence>
<evidence type="ECO:0000256" key="2">
    <source>
        <dbReference type="ARBA" id="ARBA00022679"/>
    </source>
</evidence>
<feature type="binding site" evidence="9">
    <location>
        <position position="91"/>
    </location>
    <ligand>
        <name>Mg(2+)</name>
        <dbReference type="ChEBI" id="CHEBI:18420"/>
    </ligand>
</feature>
<comment type="function">
    <text evidence="9">Synthesizes selenophosphate from selenide and ATP.</text>
</comment>
<evidence type="ECO:0000256" key="7">
    <source>
        <dbReference type="ARBA" id="ARBA00022842"/>
    </source>
</evidence>
<dbReference type="SUPFAM" id="SSF55326">
    <property type="entry name" value="PurM N-terminal domain-like"/>
    <property type="match status" value="1"/>
</dbReference>
<dbReference type="InterPro" id="IPR036676">
    <property type="entry name" value="PurM-like_C_sf"/>
</dbReference>
<evidence type="ECO:0000256" key="4">
    <source>
        <dbReference type="ARBA" id="ARBA00022741"/>
    </source>
</evidence>
<feature type="active site" evidence="9">
    <location>
        <position position="18"/>
    </location>
</feature>
<feature type="binding site" description="in other chain" evidence="9">
    <location>
        <position position="21"/>
    </location>
    <ligand>
        <name>ATP</name>
        <dbReference type="ChEBI" id="CHEBI:30616"/>
        <note>ligand shared between dimeric partners</note>
    </ligand>
</feature>
<evidence type="ECO:0000313" key="13">
    <source>
        <dbReference type="Proteomes" id="UP000464178"/>
    </source>
</evidence>
<keyword evidence="3 9" id="KW-0479">Metal-binding</keyword>